<evidence type="ECO:0000256" key="6">
    <source>
        <dbReference type="ARBA" id="ARBA00022856"/>
    </source>
</evidence>
<dbReference type="InterPro" id="IPR018456">
    <property type="entry name" value="PTR2_symporter_CS"/>
</dbReference>
<evidence type="ECO:0000256" key="1">
    <source>
        <dbReference type="ARBA" id="ARBA00004141"/>
    </source>
</evidence>
<reference evidence="13" key="1">
    <citation type="submission" date="2025-08" db="UniProtKB">
        <authorList>
            <consortium name="RefSeq"/>
        </authorList>
    </citation>
    <scope>IDENTIFICATION</scope>
    <source>
        <tissue evidence="13">Gonad</tissue>
    </source>
</reference>
<dbReference type="InterPro" id="IPR036259">
    <property type="entry name" value="MFS_trans_sf"/>
</dbReference>
<dbReference type="Gene3D" id="1.20.1250.20">
    <property type="entry name" value="MFS general substrate transporter like domains"/>
    <property type="match status" value="2"/>
</dbReference>
<name>A0A6P5A408_BRABE</name>
<gene>
    <name evidence="13" type="primary">LOC109479057</name>
</gene>
<evidence type="ECO:0000256" key="5">
    <source>
        <dbReference type="ARBA" id="ARBA00022847"/>
    </source>
</evidence>
<evidence type="ECO:0000256" key="8">
    <source>
        <dbReference type="ARBA" id="ARBA00022989"/>
    </source>
</evidence>
<dbReference type="GO" id="GO:0015293">
    <property type="term" value="F:symporter activity"/>
    <property type="evidence" value="ECO:0007669"/>
    <property type="project" value="UniProtKB-KW"/>
</dbReference>
<feature type="transmembrane region" description="Helical" evidence="11">
    <location>
        <begin position="56"/>
        <end position="75"/>
    </location>
</feature>
<feature type="transmembrane region" description="Helical" evidence="11">
    <location>
        <begin position="160"/>
        <end position="185"/>
    </location>
</feature>
<dbReference type="GO" id="GO:0015031">
    <property type="term" value="P:protein transport"/>
    <property type="evidence" value="ECO:0007669"/>
    <property type="project" value="UniProtKB-KW"/>
</dbReference>
<feature type="transmembrane region" description="Helical" evidence="11">
    <location>
        <begin position="643"/>
        <end position="664"/>
    </location>
</feature>
<dbReference type="FunFam" id="1.20.1250.20:FF:000379">
    <property type="entry name" value="Uncharacterized protein, isoform A"/>
    <property type="match status" value="1"/>
</dbReference>
<proteinExistence type="inferred from homology"/>
<evidence type="ECO:0000256" key="11">
    <source>
        <dbReference type="SAM" id="Phobius"/>
    </source>
</evidence>
<dbReference type="RefSeq" id="XP_019636491.1">
    <property type="nucleotide sequence ID" value="XM_019780932.1"/>
</dbReference>
<dbReference type="InterPro" id="IPR000109">
    <property type="entry name" value="POT_fam"/>
</dbReference>
<evidence type="ECO:0000313" key="12">
    <source>
        <dbReference type="Proteomes" id="UP000515135"/>
    </source>
</evidence>
<evidence type="ECO:0000256" key="3">
    <source>
        <dbReference type="ARBA" id="ARBA00022448"/>
    </source>
</evidence>
<comment type="subcellular location">
    <subcellularLocation>
        <location evidence="1 10">Membrane</location>
        <topology evidence="1 10">Multi-pass membrane protein</topology>
    </subcellularLocation>
</comment>
<dbReference type="PANTHER" id="PTHR11654">
    <property type="entry name" value="OLIGOPEPTIDE TRANSPORTER-RELATED"/>
    <property type="match status" value="1"/>
</dbReference>
<keyword evidence="7" id="KW-0653">Protein transport</keyword>
<keyword evidence="6" id="KW-0571">Peptide transport</keyword>
<keyword evidence="5" id="KW-0769">Symport</keyword>
<dbReference type="OrthoDB" id="8904098at2759"/>
<comment type="similarity">
    <text evidence="2 10">Belongs to the major facilitator superfamily. Proton-dependent oligopeptide transporter (POT/PTR) (TC 2.A.17) family.</text>
</comment>
<dbReference type="AlphaFoldDB" id="A0A6P5A408"/>
<keyword evidence="4 10" id="KW-0812">Transmembrane</keyword>
<dbReference type="GeneID" id="109479057"/>
<keyword evidence="3 10" id="KW-0813">Transport</keyword>
<feature type="transmembrane region" description="Helical" evidence="11">
    <location>
        <begin position="197"/>
        <end position="217"/>
    </location>
</feature>
<feature type="transmembrane region" description="Helical" evidence="11">
    <location>
        <begin position="359"/>
        <end position="379"/>
    </location>
</feature>
<organism evidence="12 13">
    <name type="scientific">Branchiostoma belcheri</name>
    <name type="common">Amphioxus</name>
    <dbReference type="NCBI Taxonomy" id="7741"/>
    <lineage>
        <taxon>Eukaryota</taxon>
        <taxon>Metazoa</taxon>
        <taxon>Chordata</taxon>
        <taxon>Cephalochordata</taxon>
        <taxon>Leptocardii</taxon>
        <taxon>Amphioxiformes</taxon>
        <taxon>Branchiostomatidae</taxon>
        <taxon>Branchiostoma</taxon>
    </lineage>
</organism>
<dbReference type="SUPFAM" id="SSF103473">
    <property type="entry name" value="MFS general substrate transporter"/>
    <property type="match status" value="1"/>
</dbReference>
<evidence type="ECO:0000313" key="13">
    <source>
        <dbReference type="RefSeq" id="XP_019636491.1"/>
    </source>
</evidence>
<dbReference type="GO" id="GO:0016020">
    <property type="term" value="C:membrane"/>
    <property type="evidence" value="ECO:0007669"/>
    <property type="project" value="UniProtKB-SubCell"/>
</dbReference>
<feature type="transmembrane region" description="Helical" evidence="11">
    <location>
        <begin position="277"/>
        <end position="295"/>
    </location>
</feature>
<dbReference type="PROSITE" id="PS01023">
    <property type="entry name" value="PTR2_2"/>
    <property type="match status" value="1"/>
</dbReference>
<feature type="transmembrane region" description="Helical" evidence="11">
    <location>
        <begin position="119"/>
        <end position="139"/>
    </location>
</feature>
<evidence type="ECO:0000256" key="9">
    <source>
        <dbReference type="ARBA" id="ARBA00023136"/>
    </source>
</evidence>
<dbReference type="FunFam" id="1.20.1250.20:FF:000049">
    <property type="entry name" value="Solute carrier family 15 member 2"/>
    <property type="match status" value="1"/>
</dbReference>
<keyword evidence="12" id="KW-1185">Reference proteome</keyword>
<dbReference type="Proteomes" id="UP000515135">
    <property type="component" value="Unplaced"/>
</dbReference>
<dbReference type="GO" id="GO:0006857">
    <property type="term" value="P:oligopeptide transport"/>
    <property type="evidence" value="ECO:0007669"/>
    <property type="project" value="InterPro"/>
</dbReference>
<dbReference type="CDD" id="cd17347">
    <property type="entry name" value="MFS_SLC15A1_2_like"/>
    <property type="match status" value="1"/>
</dbReference>
<dbReference type="Pfam" id="PF00854">
    <property type="entry name" value="PTR2"/>
    <property type="match status" value="2"/>
</dbReference>
<feature type="transmembrane region" description="Helical" evidence="11">
    <location>
        <begin position="330"/>
        <end position="347"/>
    </location>
</feature>
<evidence type="ECO:0000256" key="4">
    <source>
        <dbReference type="ARBA" id="ARBA00022692"/>
    </source>
</evidence>
<accession>A0A6P5A408</accession>
<keyword evidence="9 11" id="KW-0472">Membrane</keyword>
<evidence type="ECO:0000256" key="10">
    <source>
        <dbReference type="RuleBase" id="RU003755"/>
    </source>
</evidence>
<protein>
    <submittedName>
        <fullName evidence="13">Solute carrier family 15 member 2-like</fullName>
    </submittedName>
</protein>
<dbReference type="KEGG" id="bbel:109479057"/>
<feature type="transmembrane region" description="Helical" evidence="11">
    <location>
        <begin position="87"/>
        <end position="107"/>
    </location>
</feature>
<evidence type="ECO:0000256" key="7">
    <source>
        <dbReference type="ARBA" id="ARBA00022927"/>
    </source>
</evidence>
<keyword evidence="8 11" id="KW-1133">Transmembrane helix</keyword>
<feature type="transmembrane region" description="Helical" evidence="11">
    <location>
        <begin position="676"/>
        <end position="697"/>
    </location>
</feature>
<sequence>MAEETSSFRDRFRGIPKSIAFIWTFEFMERFSYYGNQAVLTLFLLEFLSFDDDTTTAIFHAFKFATYFTPILGAMLADSWQGKYRTIIGLSILYCLGHVMFTMSGLIGSAPYPIPGGSAQARVPVAMIGLALLSMGIGGRKPCVSSFGGDQFKDGQEKQLGVFFSLFYLAINIGAFLSQLITPVLRNDVQCFGQDCFALAFGVPTIVMALGTVLFVLGTFTYKKRPAAGNLLVLVSKAMGNAVKNRCSRSKGESRDHWMDYCDTNIYSPRLVRDIKLVLHVMIMFLPLPIYWTLFSQQGSRWTLQAYRMDGDTGALGTIKPDQIQSLNPLLIIVLIPIFQGAIYPLLEKCRILRSPLQRMCTGMALSSVAYIITGLIQLKIQSYLPVLPADSMAELRVVNMAPDCSLAPVFAPPIDDFTTKFKSPIPYMDQTVLRDVPVGQHTMGFSCVSGPSQNLTAYPVNLGSQEIYSVIVTDKNSQLFAPQPYTTRGKKPDKADPMMRLIFLSDPSNLTPDRMVNVKIQSLGVPDQRHMFYNITENAATDYVVKEPGKFRVEVQYNVNGNLQTGEVSETYIAKNGGVYTVVVFGSTSDQLSLKWFADVEPNQLNILWQVPQYVVITVGEVLFSITGLEFSYSQAPKSMKAVMQAAWLLTIAFGNLITVVVAKSRLIQDQAVEFFMFAVLMAVMTAIFIVMSHFYKYNVIPPDEEDGDEMTKYRTERNSARV</sequence>
<evidence type="ECO:0000256" key="2">
    <source>
        <dbReference type="ARBA" id="ARBA00005982"/>
    </source>
</evidence>